<comment type="caution">
    <text evidence="2">The sequence shown here is derived from an EMBL/GenBank/DDBJ whole genome shotgun (WGS) entry which is preliminary data.</text>
</comment>
<feature type="compositionally biased region" description="Polar residues" evidence="1">
    <location>
        <begin position="103"/>
        <end position="116"/>
    </location>
</feature>
<feature type="compositionally biased region" description="Basic and acidic residues" evidence="1">
    <location>
        <begin position="228"/>
        <end position="248"/>
    </location>
</feature>
<keyword evidence="3" id="KW-1185">Reference proteome</keyword>
<protein>
    <submittedName>
        <fullName evidence="2">Uncharacterized protein</fullName>
    </submittedName>
</protein>
<dbReference type="AlphaFoldDB" id="A0AAW0BA25"/>
<evidence type="ECO:0000313" key="2">
    <source>
        <dbReference type="EMBL" id="KAK7022831.1"/>
    </source>
</evidence>
<sequence length="256" mass="28571">MSWLEKEKCYWSFDPRGRDRIPEATQKSFGLPTFDAKIFAGHLKWSPGHYNHIRGLHLSKGFDPTSTELARSLEYPILEVVDRFNTSNLDISPGDSLKAQGEHCSTQASPTMPTTPSEAAVASDVETLKLPSPGQSSPGLQRGDSAVREDATLSRNPGPTTAVQASEHDSIPATTGQYHLRHRETRSFIVSNDITAVSPEMGLQPSKSRKQKRVDDSDNVPRKKSRRIEHSQKNERKHQRPSEPDSDRPKKRHCGL</sequence>
<feature type="region of interest" description="Disordered" evidence="1">
    <location>
        <begin position="199"/>
        <end position="256"/>
    </location>
</feature>
<organism evidence="2 3">
    <name type="scientific">Paramarasmius palmivorus</name>
    <dbReference type="NCBI Taxonomy" id="297713"/>
    <lineage>
        <taxon>Eukaryota</taxon>
        <taxon>Fungi</taxon>
        <taxon>Dikarya</taxon>
        <taxon>Basidiomycota</taxon>
        <taxon>Agaricomycotina</taxon>
        <taxon>Agaricomycetes</taxon>
        <taxon>Agaricomycetidae</taxon>
        <taxon>Agaricales</taxon>
        <taxon>Marasmiineae</taxon>
        <taxon>Marasmiaceae</taxon>
        <taxon>Paramarasmius</taxon>
    </lineage>
</organism>
<feature type="compositionally biased region" description="Polar residues" evidence="1">
    <location>
        <begin position="153"/>
        <end position="164"/>
    </location>
</feature>
<gene>
    <name evidence="2" type="ORF">VNI00_016912</name>
</gene>
<dbReference type="Proteomes" id="UP001383192">
    <property type="component" value="Unassembled WGS sequence"/>
</dbReference>
<dbReference type="EMBL" id="JAYKXP010000146">
    <property type="protein sequence ID" value="KAK7022831.1"/>
    <property type="molecule type" value="Genomic_DNA"/>
</dbReference>
<proteinExistence type="predicted"/>
<name>A0AAW0BA25_9AGAR</name>
<feature type="region of interest" description="Disordered" evidence="1">
    <location>
        <begin position="92"/>
        <end position="116"/>
    </location>
</feature>
<evidence type="ECO:0000256" key="1">
    <source>
        <dbReference type="SAM" id="MobiDB-lite"/>
    </source>
</evidence>
<accession>A0AAW0BA25</accession>
<reference evidence="2 3" key="1">
    <citation type="submission" date="2024-01" db="EMBL/GenBank/DDBJ databases">
        <title>A draft genome for a cacao thread blight-causing isolate of Paramarasmius palmivorus.</title>
        <authorList>
            <person name="Baruah I.K."/>
            <person name="Bukari Y."/>
            <person name="Amoako-Attah I."/>
            <person name="Meinhardt L.W."/>
            <person name="Bailey B.A."/>
            <person name="Cohen S.P."/>
        </authorList>
    </citation>
    <scope>NUCLEOTIDE SEQUENCE [LARGE SCALE GENOMIC DNA]</scope>
    <source>
        <strain evidence="2 3">GH-12</strain>
    </source>
</reference>
<evidence type="ECO:0000313" key="3">
    <source>
        <dbReference type="Proteomes" id="UP001383192"/>
    </source>
</evidence>
<feature type="region of interest" description="Disordered" evidence="1">
    <location>
        <begin position="128"/>
        <end position="173"/>
    </location>
</feature>